<evidence type="ECO:0000313" key="2">
    <source>
        <dbReference type="EMBL" id="CQR24855.1"/>
    </source>
</evidence>
<dbReference type="RefSeq" id="WP_093650451.1">
    <property type="nucleotide sequence ID" value="NZ_CTEN01000002.1"/>
</dbReference>
<dbReference type="Gene3D" id="3.40.630.30">
    <property type="match status" value="1"/>
</dbReference>
<dbReference type="AlphaFoldDB" id="A0A0E4CSP2"/>
<feature type="domain" description="N-acetyltransferase" evidence="1">
    <location>
        <begin position="2"/>
        <end position="170"/>
    </location>
</feature>
<reference evidence="3" key="1">
    <citation type="submission" date="2015-03" db="EMBL/GenBank/DDBJ databases">
        <authorList>
            <person name="Urmite Genomes"/>
        </authorList>
    </citation>
    <scope>NUCLEOTIDE SEQUENCE [LARGE SCALE GENOMIC DNA]</scope>
    <source>
        <strain evidence="3">FF10</strain>
    </source>
</reference>
<dbReference type="Pfam" id="PF00583">
    <property type="entry name" value="Acetyltransf_1"/>
    <property type="match status" value="1"/>
</dbReference>
<protein>
    <submittedName>
        <fullName evidence="2">Acetyltransferase (GNAT) family protein</fullName>
    </submittedName>
</protein>
<keyword evidence="3" id="KW-1185">Reference proteome</keyword>
<evidence type="ECO:0000313" key="3">
    <source>
        <dbReference type="Proteomes" id="UP000198604"/>
    </source>
</evidence>
<keyword evidence="2" id="KW-0808">Transferase</keyword>
<dbReference type="CDD" id="cd04301">
    <property type="entry name" value="NAT_SF"/>
    <property type="match status" value="1"/>
</dbReference>
<dbReference type="PROSITE" id="PS51186">
    <property type="entry name" value="GNAT"/>
    <property type="match status" value="1"/>
</dbReference>
<dbReference type="InterPro" id="IPR000182">
    <property type="entry name" value="GNAT_dom"/>
</dbReference>
<dbReference type="PANTHER" id="PTHR39173">
    <property type="entry name" value="ACETYLTRANSFERASE"/>
    <property type="match status" value="1"/>
</dbReference>
<name>A0A0E4CSP2_9STRE</name>
<dbReference type="OrthoDB" id="9797989at2"/>
<proteinExistence type="predicted"/>
<dbReference type="SUPFAM" id="SSF55729">
    <property type="entry name" value="Acyl-CoA N-acyltransferases (Nat)"/>
    <property type="match status" value="1"/>
</dbReference>
<sequence length="176" mass="20627">MGNIRTIELRDQEAFERFQDSLLSERESGNPFSRTEKVYDFRAFVEKAKRCETKTDHPDWSTYTTYYYFKYGEIAAKLSCRWQLEKGELARVGGHIGYATSPIFRRQGIMQELLTFAFERFREKGIQSVLITALADNHASRKLIEKVGGHLENIISIEDCDQLKIEKELARYWVQI</sequence>
<dbReference type="GO" id="GO:0016747">
    <property type="term" value="F:acyltransferase activity, transferring groups other than amino-acyl groups"/>
    <property type="evidence" value="ECO:0007669"/>
    <property type="project" value="InterPro"/>
</dbReference>
<accession>A0A0E4CSP2</accession>
<dbReference type="Proteomes" id="UP000198604">
    <property type="component" value="Unassembled WGS sequence"/>
</dbReference>
<dbReference type="PANTHER" id="PTHR39173:SF1">
    <property type="entry name" value="ACETYLTRANSFERASE"/>
    <property type="match status" value="1"/>
</dbReference>
<dbReference type="EMBL" id="CTEN01000002">
    <property type="protein sequence ID" value="CQR24855.1"/>
    <property type="molecule type" value="Genomic_DNA"/>
</dbReference>
<dbReference type="STRING" id="1608583.BN1356_01209"/>
<evidence type="ECO:0000259" key="1">
    <source>
        <dbReference type="PROSITE" id="PS51186"/>
    </source>
</evidence>
<gene>
    <name evidence="2" type="ORF">BN1356_01209</name>
</gene>
<organism evidence="2 3">
    <name type="scientific">Streptococcus varani</name>
    <dbReference type="NCBI Taxonomy" id="1608583"/>
    <lineage>
        <taxon>Bacteria</taxon>
        <taxon>Bacillati</taxon>
        <taxon>Bacillota</taxon>
        <taxon>Bacilli</taxon>
        <taxon>Lactobacillales</taxon>
        <taxon>Streptococcaceae</taxon>
        <taxon>Streptococcus</taxon>
    </lineage>
</organism>
<dbReference type="InterPro" id="IPR016181">
    <property type="entry name" value="Acyl_CoA_acyltransferase"/>
</dbReference>